<name>A0A7N2KRU1_QUELO</name>
<dbReference type="AlphaFoldDB" id="A0A7N2KRU1"/>
<dbReference type="SUPFAM" id="SSF47473">
    <property type="entry name" value="EF-hand"/>
    <property type="match status" value="1"/>
</dbReference>
<keyword evidence="4" id="KW-1185">Reference proteome</keyword>
<reference evidence="4" key="1">
    <citation type="journal article" date="2016" name="G3 (Bethesda)">
        <title>First Draft Assembly and Annotation of the Genome of a California Endemic Oak Quercus lobata Nee (Fagaceae).</title>
        <authorList>
            <person name="Sork V.L."/>
            <person name="Fitz-Gibbon S.T."/>
            <person name="Puiu D."/>
            <person name="Crepeau M."/>
            <person name="Gugger P.F."/>
            <person name="Sherman R."/>
            <person name="Stevens K."/>
            <person name="Langley C.H."/>
            <person name="Pellegrini M."/>
            <person name="Salzberg S.L."/>
        </authorList>
    </citation>
    <scope>NUCLEOTIDE SEQUENCE [LARGE SCALE GENOMIC DNA]</scope>
    <source>
        <strain evidence="4">cv. SW786</strain>
    </source>
</reference>
<dbReference type="OMA" id="CHADANK"/>
<dbReference type="InterPro" id="IPR011992">
    <property type="entry name" value="EF-hand-dom_pair"/>
</dbReference>
<organism evidence="3 4">
    <name type="scientific">Quercus lobata</name>
    <name type="common">Valley oak</name>
    <dbReference type="NCBI Taxonomy" id="97700"/>
    <lineage>
        <taxon>Eukaryota</taxon>
        <taxon>Viridiplantae</taxon>
        <taxon>Streptophyta</taxon>
        <taxon>Embryophyta</taxon>
        <taxon>Tracheophyta</taxon>
        <taxon>Spermatophyta</taxon>
        <taxon>Magnoliopsida</taxon>
        <taxon>eudicotyledons</taxon>
        <taxon>Gunneridae</taxon>
        <taxon>Pentapetalae</taxon>
        <taxon>rosids</taxon>
        <taxon>fabids</taxon>
        <taxon>Fagales</taxon>
        <taxon>Fagaceae</taxon>
        <taxon>Quercus</taxon>
    </lineage>
</organism>
<dbReference type="Pfam" id="PF13405">
    <property type="entry name" value="EF-hand_6"/>
    <property type="match status" value="1"/>
</dbReference>
<sequence length="93" mass="10301">MGLVDVESKSTNPMLRTEGELKKIFKQHDANNDGLLSQAELKKSFQCLGSWIPGIRASNGIHHADANKDGQIDDQELNKLVEYAMQLGYTVKA</sequence>
<dbReference type="Gene3D" id="1.10.238.10">
    <property type="entry name" value="EF-hand"/>
    <property type="match status" value="1"/>
</dbReference>
<dbReference type="Proteomes" id="UP000594261">
    <property type="component" value="Chromosome 2"/>
</dbReference>
<evidence type="ECO:0000256" key="1">
    <source>
        <dbReference type="ARBA" id="ARBA00022837"/>
    </source>
</evidence>
<feature type="domain" description="EF-hand" evidence="2">
    <location>
        <begin position="16"/>
        <end position="51"/>
    </location>
</feature>
<dbReference type="PROSITE" id="PS00018">
    <property type="entry name" value="EF_HAND_1"/>
    <property type="match status" value="2"/>
</dbReference>
<reference evidence="3" key="2">
    <citation type="submission" date="2021-01" db="UniProtKB">
        <authorList>
            <consortium name="EnsemblPlants"/>
        </authorList>
    </citation>
    <scope>IDENTIFICATION</scope>
</reference>
<evidence type="ECO:0000259" key="2">
    <source>
        <dbReference type="PROSITE" id="PS50222"/>
    </source>
</evidence>
<dbReference type="InterPro" id="IPR002048">
    <property type="entry name" value="EF_hand_dom"/>
</dbReference>
<dbReference type="EnsemblPlants" id="QL02p005235:mrna">
    <property type="protein sequence ID" value="QL02p005235:mrna:CDS:1"/>
    <property type="gene ID" value="QL02p005235"/>
</dbReference>
<dbReference type="PROSITE" id="PS50222">
    <property type="entry name" value="EF_HAND_2"/>
    <property type="match status" value="1"/>
</dbReference>
<dbReference type="CDD" id="cd00051">
    <property type="entry name" value="EFh"/>
    <property type="match status" value="1"/>
</dbReference>
<proteinExistence type="predicted"/>
<dbReference type="Pfam" id="PF13202">
    <property type="entry name" value="EF-hand_5"/>
    <property type="match status" value="1"/>
</dbReference>
<evidence type="ECO:0000313" key="4">
    <source>
        <dbReference type="Proteomes" id="UP000594261"/>
    </source>
</evidence>
<dbReference type="SMART" id="SM00054">
    <property type="entry name" value="EFh"/>
    <property type="match status" value="2"/>
</dbReference>
<accession>A0A7N2KRU1</accession>
<dbReference type="InterPro" id="IPR018247">
    <property type="entry name" value="EF_Hand_1_Ca_BS"/>
</dbReference>
<dbReference type="Gramene" id="QL02p005235:mrna">
    <property type="protein sequence ID" value="QL02p005235:mrna:CDS:1"/>
    <property type="gene ID" value="QL02p005235"/>
</dbReference>
<keyword evidence="1" id="KW-0106">Calcium</keyword>
<dbReference type="GO" id="GO:0005509">
    <property type="term" value="F:calcium ion binding"/>
    <property type="evidence" value="ECO:0007669"/>
    <property type="project" value="InterPro"/>
</dbReference>
<evidence type="ECO:0000313" key="3">
    <source>
        <dbReference type="EnsemblPlants" id="QL02p005235:mrna:CDS:1"/>
    </source>
</evidence>
<dbReference type="InParanoid" id="A0A7N2KRU1"/>
<protein>
    <recommendedName>
        <fullName evidence="2">EF-hand domain-containing protein</fullName>
    </recommendedName>
</protein>